<feature type="compositionally biased region" description="Polar residues" evidence="1">
    <location>
        <begin position="1"/>
        <end position="21"/>
    </location>
</feature>
<protein>
    <submittedName>
        <fullName evidence="2">Uncharacterized protein</fullName>
    </submittedName>
</protein>
<gene>
    <name evidence="2" type="ORF">GJ668_15460</name>
</gene>
<dbReference type="InterPro" id="IPR013390">
    <property type="entry name" value="T3SS_HpaP"/>
</dbReference>
<dbReference type="Proteomes" id="UP000434044">
    <property type="component" value="Unassembled WGS sequence"/>
</dbReference>
<comment type="caution">
    <text evidence="2">The sequence shown here is derived from an EMBL/GenBank/DDBJ whole genome shotgun (WGS) entry which is preliminary data.</text>
</comment>
<feature type="compositionally biased region" description="Basic and acidic residues" evidence="1">
    <location>
        <begin position="370"/>
        <end position="387"/>
    </location>
</feature>
<feature type="region of interest" description="Disordered" evidence="1">
    <location>
        <begin position="357"/>
        <end position="387"/>
    </location>
</feature>
<feature type="region of interest" description="Disordered" evidence="1">
    <location>
        <begin position="1"/>
        <end position="94"/>
    </location>
</feature>
<dbReference type="Pfam" id="PF09483">
    <property type="entry name" value="HpaP"/>
    <property type="match status" value="1"/>
</dbReference>
<keyword evidence="3" id="KW-1185">Reference proteome</keyword>
<name>A0A6N8EDZ2_9GAMM</name>
<feature type="region of interest" description="Disordered" evidence="1">
    <location>
        <begin position="109"/>
        <end position="259"/>
    </location>
</feature>
<feature type="compositionally biased region" description="Polar residues" evidence="1">
    <location>
        <begin position="187"/>
        <end position="199"/>
    </location>
</feature>
<sequence>MAISTRNTTAGGLPSDRSSLTEARAGSDSKPDRSTQGTDTDFDQAAERFSALMHAKTESQSAGHVSEQPPVERHSLEQKSSASEPAKHDTAVQIDEAVALTSKMMSHRAAQTALDDESAPIANGTANRRHSEATIPGEGRCAFGFVDDESGQVADGRSTEATKNERSPDRPTPSGSTISNHRDEPQRSSTNAQVAQDTTAKVVEPQGASQSLSIGASKPKEIESSPLTNALPTGDHILQGLGRQSDTVENTSTSETSAIQTSDRIEQIERLGERLAQRILVSDRRQVGESEVRIQLRESVLQGGEIRLRQEHGQLVVSIQIPSTDLARQLSGQTDALQQTLANRLETQVRVEVQVVDVRNAGNDSNPGDGRSRNRRDPWEAHEDPGA</sequence>
<accession>A0A6N8EDZ2</accession>
<dbReference type="AlphaFoldDB" id="A0A6N8EDZ2"/>
<organism evidence="2 3">
    <name type="scientific">Allochromatium palmeri</name>
    <dbReference type="NCBI Taxonomy" id="231048"/>
    <lineage>
        <taxon>Bacteria</taxon>
        <taxon>Pseudomonadati</taxon>
        <taxon>Pseudomonadota</taxon>
        <taxon>Gammaproteobacteria</taxon>
        <taxon>Chromatiales</taxon>
        <taxon>Chromatiaceae</taxon>
        <taxon>Allochromatium</taxon>
    </lineage>
</organism>
<feature type="compositionally biased region" description="Polar residues" evidence="1">
    <location>
        <begin position="242"/>
        <end position="259"/>
    </location>
</feature>
<reference evidence="2 3" key="1">
    <citation type="submission" date="2019-11" db="EMBL/GenBank/DDBJ databases">
        <title>Whole-genome sequence of the anaerobic purple sulfur bacterium Allochromatium palmeri DSM 15591.</title>
        <authorList>
            <person name="Kyndt J.A."/>
            <person name="Meyer T.E."/>
        </authorList>
    </citation>
    <scope>NUCLEOTIDE SEQUENCE [LARGE SCALE GENOMIC DNA]</scope>
    <source>
        <strain evidence="2 3">DSM 15591</strain>
    </source>
</reference>
<evidence type="ECO:0000256" key="1">
    <source>
        <dbReference type="SAM" id="MobiDB-lite"/>
    </source>
</evidence>
<feature type="compositionally biased region" description="Basic and acidic residues" evidence="1">
    <location>
        <begin position="157"/>
        <end position="169"/>
    </location>
</feature>
<proteinExistence type="predicted"/>
<evidence type="ECO:0000313" key="2">
    <source>
        <dbReference type="EMBL" id="MTW22472.1"/>
    </source>
</evidence>
<evidence type="ECO:0000313" key="3">
    <source>
        <dbReference type="Proteomes" id="UP000434044"/>
    </source>
</evidence>
<dbReference type="EMBL" id="WNKT01000042">
    <property type="protein sequence ID" value="MTW22472.1"/>
    <property type="molecule type" value="Genomic_DNA"/>
</dbReference>